<keyword evidence="1" id="KW-0812">Transmembrane</keyword>
<dbReference type="EMBL" id="VSSQ01135312">
    <property type="protein sequence ID" value="MPN60273.1"/>
    <property type="molecule type" value="Genomic_DNA"/>
</dbReference>
<organism evidence="2">
    <name type="scientific">bioreactor metagenome</name>
    <dbReference type="NCBI Taxonomy" id="1076179"/>
    <lineage>
        <taxon>unclassified sequences</taxon>
        <taxon>metagenomes</taxon>
        <taxon>ecological metagenomes</taxon>
    </lineage>
</organism>
<proteinExistence type="predicted"/>
<evidence type="ECO:0000313" key="2">
    <source>
        <dbReference type="EMBL" id="MPN60273.1"/>
    </source>
</evidence>
<gene>
    <name evidence="2" type="ORF">SDC9_207999</name>
</gene>
<keyword evidence="1" id="KW-1133">Transmembrane helix</keyword>
<dbReference type="AlphaFoldDB" id="A0A645JKW0"/>
<evidence type="ECO:0000256" key="1">
    <source>
        <dbReference type="SAM" id="Phobius"/>
    </source>
</evidence>
<sequence>MLHLQQKQHNANHDKIIDLHKDKHFFLYSGAMIVPFVWLRGFDFNNFEKVIYQMLPDGYAEVKQLRNTDPDQDTREFSLMMCMQNFTDIVKIKTDMFGKMLLFHSETNQITIKIQPK</sequence>
<protein>
    <submittedName>
        <fullName evidence="2">Uncharacterized protein</fullName>
    </submittedName>
</protein>
<feature type="transmembrane region" description="Helical" evidence="1">
    <location>
        <begin position="25"/>
        <end position="42"/>
    </location>
</feature>
<comment type="caution">
    <text evidence="2">The sequence shown here is derived from an EMBL/GenBank/DDBJ whole genome shotgun (WGS) entry which is preliminary data.</text>
</comment>
<keyword evidence="1" id="KW-0472">Membrane</keyword>
<name>A0A645JKW0_9ZZZZ</name>
<reference evidence="2" key="1">
    <citation type="submission" date="2019-08" db="EMBL/GenBank/DDBJ databases">
        <authorList>
            <person name="Kucharzyk K."/>
            <person name="Murdoch R.W."/>
            <person name="Higgins S."/>
            <person name="Loffler F."/>
        </authorList>
    </citation>
    <scope>NUCLEOTIDE SEQUENCE</scope>
</reference>
<accession>A0A645JKW0</accession>